<dbReference type="EMBL" id="JAMPKM010000011">
    <property type="protein sequence ID" value="MEP0818899.1"/>
    <property type="molecule type" value="Genomic_DNA"/>
</dbReference>
<evidence type="ECO:0000256" key="2">
    <source>
        <dbReference type="ARBA" id="ARBA00022617"/>
    </source>
</evidence>
<dbReference type="Proteomes" id="UP001464891">
    <property type="component" value="Unassembled WGS sequence"/>
</dbReference>
<keyword evidence="11" id="KW-1185">Reference proteome</keyword>
<dbReference type="GO" id="GO:0004601">
    <property type="term" value="F:peroxidase activity"/>
    <property type="evidence" value="ECO:0007669"/>
    <property type="project" value="UniProtKB-KW"/>
</dbReference>
<dbReference type="InterPro" id="IPR009056">
    <property type="entry name" value="Cyt_c-like_dom"/>
</dbReference>
<evidence type="ECO:0000256" key="4">
    <source>
        <dbReference type="ARBA" id="ARBA00022729"/>
    </source>
</evidence>
<protein>
    <submittedName>
        <fullName evidence="10">Cytochrome C peroxidase</fullName>
    </submittedName>
</protein>
<comment type="caution">
    <text evidence="10">The sequence shown here is derived from an EMBL/GenBank/DDBJ whole genome shotgun (WGS) entry which is preliminary data.</text>
</comment>
<keyword evidence="3 7" id="KW-0479">Metal-binding</keyword>
<evidence type="ECO:0000313" key="11">
    <source>
        <dbReference type="Proteomes" id="UP001464891"/>
    </source>
</evidence>
<evidence type="ECO:0000256" key="6">
    <source>
        <dbReference type="ARBA" id="ARBA00023004"/>
    </source>
</evidence>
<dbReference type="Gene3D" id="1.10.760.10">
    <property type="entry name" value="Cytochrome c-like domain"/>
    <property type="match status" value="2"/>
</dbReference>
<name>A0ABV0JB89_9CYAN</name>
<dbReference type="InterPro" id="IPR051395">
    <property type="entry name" value="Cytochrome_c_Peroxidase/MauG"/>
</dbReference>
<keyword evidence="6 7" id="KW-0408">Iron</keyword>
<comment type="subcellular location">
    <subcellularLocation>
        <location evidence="1">Cell envelope</location>
    </subcellularLocation>
</comment>
<dbReference type="PANTHER" id="PTHR30600:SF10">
    <property type="entry name" value="BLL6722 PROTEIN"/>
    <property type="match status" value="1"/>
</dbReference>
<dbReference type="InterPro" id="IPR004852">
    <property type="entry name" value="Di-haem_cyt_c_peroxidsae"/>
</dbReference>
<evidence type="ECO:0000256" key="8">
    <source>
        <dbReference type="SAM" id="SignalP"/>
    </source>
</evidence>
<keyword evidence="5" id="KW-0560">Oxidoreductase</keyword>
<dbReference type="RefSeq" id="WP_242016968.1">
    <property type="nucleotide sequence ID" value="NZ_JAMPKM010000011.1"/>
</dbReference>
<accession>A0ABV0JB89</accession>
<feature type="signal peptide" evidence="8">
    <location>
        <begin position="1"/>
        <end position="34"/>
    </location>
</feature>
<keyword evidence="4 8" id="KW-0732">Signal</keyword>
<proteinExistence type="predicted"/>
<evidence type="ECO:0000256" key="7">
    <source>
        <dbReference type="PROSITE-ProRule" id="PRU00433"/>
    </source>
</evidence>
<evidence type="ECO:0000256" key="3">
    <source>
        <dbReference type="ARBA" id="ARBA00022723"/>
    </source>
</evidence>
<feature type="domain" description="Cytochrome c" evidence="9">
    <location>
        <begin position="67"/>
        <end position="184"/>
    </location>
</feature>
<keyword evidence="10" id="KW-0575">Peroxidase</keyword>
<feature type="domain" description="Cytochrome c" evidence="9">
    <location>
        <begin position="405"/>
        <end position="596"/>
    </location>
</feature>
<dbReference type="SUPFAM" id="SSF46626">
    <property type="entry name" value="Cytochrome c"/>
    <property type="match status" value="2"/>
</dbReference>
<dbReference type="PROSITE" id="PS51007">
    <property type="entry name" value="CYTC"/>
    <property type="match status" value="2"/>
</dbReference>
<sequence length="702" mass="75810">MPRFKGKPFKHLRIAILFALAIFAGQAVSSTLSAQTVSDSLPPLVSLSTVPVPKPPNISEYIKNEKAAIALGKSLFWDMQVGSDGVLACASCHFSAGADNRSKNQINPALIAGDKTYQIGGAPNYQLQVSDFPFHKLVNPDDRNSTVLADANDVSSSQGAFNGFLTEVVPRKSADAGTVETDNDSFEIQGINVRRVEPRNSPTVINAVFNFRNFWDGRAQHEFNGQNPFGDRDPNARVLKTSGSSADWVRISIKNSSLASQAVGPPLSGFEMSFQKRGFAQLARKMLSLRPLSKQQVSSTDSALGSSSRYPLPGLKTSTYATLIRNVFQDVWWNNTNTIVEFDANNNPVLKPHPGTPLASNQFTQMEYNFPLFFGLAVQAYEATLVSDQTPFDKYAVGTTSALTAQQKHGLELFEGKAKCINCHSGPEFTNASVANVKNQKIERMRMGDNNVAVYDNGFYNIAVRPTGEDLGVGGTDPFGKPLSFSKLTQQEVAAGAPAPVLEGVPEENIEAAPLDPNERVAVNGAFKTPTLRNVELTGPYFHNGGQLTLRQVVEFYNRGGDFHEANINDLDPDIVNLGLTETEKDDLVAFMKALTDERVRNRKAPFDHPQLFIPNGHPGDTQSVTNDGTGNATDSLLNIPAVGASGGKPLPYFLNVSPMANLTPTTTTSTTSTNSLEGSITQQDCPAGTTLKFISGGYACM</sequence>
<evidence type="ECO:0000256" key="1">
    <source>
        <dbReference type="ARBA" id="ARBA00004196"/>
    </source>
</evidence>
<keyword evidence="2 7" id="KW-0349">Heme</keyword>
<evidence type="ECO:0000259" key="9">
    <source>
        <dbReference type="PROSITE" id="PS51007"/>
    </source>
</evidence>
<gene>
    <name evidence="10" type="ORF">NC998_17515</name>
</gene>
<evidence type="ECO:0000256" key="5">
    <source>
        <dbReference type="ARBA" id="ARBA00023002"/>
    </source>
</evidence>
<dbReference type="Pfam" id="PF03150">
    <property type="entry name" value="CCP_MauG"/>
    <property type="match status" value="2"/>
</dbReference>
<dbReference type="InterPro" id="IPR036909">
    <property type="entry name" value="Cyt_c-like_dom_sf"/>
</dbReference>
<organism evidence="10 11">
    <name type="scientific">Trichocoleus desertorum GB2-A4</name>
    <dbReference type="NCBI Taxonomy" id="2933944"/>
    <lineage>
        <taxon>Bacteria</taxon>
        <taxon>Bacillati</taxon>
        <taxon>Cyanobacteriota</taxon>
        <taxon>Cyanophyceae</taxon>
        <taxon>Leptolyngbyales</taxon>
        <taxon>Trichocoleusaceae</taxon>
        <taxon>Trichocoleus</taxon>
    </lineage>
</organism>
<feature type="chain" id="PRO_5046042431" evidence="8">
    <location>
        <begin position="35"/>
        <end position="702"/>
    </location>
</feature>
<dbReference type="PANTHER" id="PTHR30600">
    <property type="entry name" value="CYTOCHROME C PEROXIDASE-RELATED"/>
    <property type="match status" value="1"/>
</dbReference>
<evidence type="ECO:0000313" key="10">
    <source>
        <dbReference type="EMBL" id="MEP0818899.1"/>
    </source>
</evidence>
<reference evidence="10 11" key="1">
    <citation type="submission" date="2022-04" db="EMBL/GenBank/DDBJ databases">
        <title>Positive selection, recombination, and allopatry shape intraspecific diversity of widespread and dominant cyanobacteria.</title>
        <authorList>
            <person name="Wei J."/>
            <person name="Shu W."/>
            <person name="Hu C."/>
        </authorList>
    </citation>
    <scope>NUCLEOTIDE SEQUENCE [LARGE SCALE GENOMIC DNA]</scope>
    <source>
        <strain evidence="10 11">GB2-A4</strain>
    </source>
</reference>